<dbReference type="PANTHER" id="PTHR30586:SF0">
    <property type="entry name" value="ION-TRANSLOCATING OXIDOREDUCTASE COMPLEX SUBUNIT E"/>
    <property type="match status" value="1"/>
</dbReference>
<evidence type="ECO:0000256" key="7">
    <source>
        <dbReference type="ARBA" id="ARBA00023136"/>
    </source>
</evidence>
<dbReference type="InterPro" id="IPR003667">
    <property type="entry name" value="NqrDE/RnfAE"/>
</dbReference>
<feature type="transmembrane region" description="Helical" evidence="8">
    <location>
        <begin position="137"/>
        <end position="158"/>
    </location>
</feature>
<evidence type="ECO:0000256" key="2">
    <source>
        <dbReference type="ARBA" id="ARBA00022448"/>
    </source>
</evidence>
<keyword evidence="3" id="KW-0997">Cell inner membrane</keyword>
<keyword evidence="4 8" id="KW-0812">Transmembrane</keyword>
<feature type="transmembrane region" description="Helical" evidence="8">
    <location>
        <begin position="114"/>
        <end position="131"/>
    </location>
</feature>
<dbReference type="PIRSF" id="PIRSF006102">
    <property type="entry name" value="NQR_DE"/>
    <property type="match status" value="1"/>
</dbReference>
<evidence type="ECO:0000256" key="4">
    <source>
        <dbReference type="ARBA" id="ARBA00022692"/>
    </source>
</evidence>
<dbReference type="GO" id="GO:0005886">
    <property type="term" value="C:plasma membrane"/>
    <property type="evidence" value="ECO:0007669"/>
    <property type="project" value="TreeGrafter"/>
</dbReference>
<evidence type="ECO:0000313" key="9">
    <source>
        <dbReference type="EMBL" id="ALI08704.1"/>
    </source>
</evidence>
<sequence length="177" mass="18898">MNKPWGLTHGLLLVPLVGASDSLMGALVLWLAWALMFFCQGLAMGCVRQRLTTAQQLLAAIVLAATLTTCIGFVIQAWALELYRPLGLYLGWITLSCVALEHAGFFVESRLPGRLRLAGVFGLLMVSLGTLRELIGSGLPLALLAPGGFILLGLLLAARQAWTAAKSPSTTEETPRP</sequence>
<keyword evidence="2" id="KW-0813">Transport</keyword>
<dbReference type="RefSeq" id="WP_060740945.1">
    <property type="nucleotide sequence ID" value="NZ_CP012831.1"/>
</dbReference>
<evidence type="ECO:0000256" key="5">
    <source>
        <dbReference type="ARBA" id="ARBA00022967"/>
    </source>
</evidence>
<feature type="transmembrane region" description="Helical" evidence="8">
    <location>
        <begin position="59"/>
        <end position="80"/>
    </location>
</feature>
<keyword evidence="3" id="KW-1003">Cell membrane</keyword>
<evidence type="ECO:0000256" key="3">
    <source>
        <dbReference type="ARBA" id="ARBA00022519"/>
    </source>
</evidence>
<protein>
    <submittedName>
        <fullName evidence="9">NADH:quinone oxidoreductase</fullName>
    </submittedName>
</protein>
<dbReference type="GO" id="GO:0012505">
    <property type="term" value="C:endomembrane system"/>
    <property type="evidence" value="ECO:0007669"/>
    <property type="project" value="UniProtKB-SubCell"/>
</dbReference>
<dbReference type="EMBL" id="CP012831">
    <property type="protein sequence ID" value="ALI08704.1"/>
    <property type="molecule type" value="Genomic_DNA"/>
</dbReference>
<reference evidence="10" key="1">
    <citation type="submission" date="2015-09" db="EMBL/GenBank/DDBJ databases">
        <title>Whole genome sequence of Pseudomonas fluorescens FW300-N2C3.</title>
        <authorList>
            <person name="Ray J."/>
            <person name="Melnyk R."/>
            <person name="Deutschbauer A."/>
        </authorList>
    </citation>
    <scope>NUCLEOTIDE SEQUENCE [LARGE SCALE GENOMIC DNA]</scope>
    <source>
        <strain evidence="10">FW300-N2C3</strain>
    </source>
</reference>
<accession>A0A0N9W5I3</accession>
<evidence type="ECO:0000313" key="10">
    <source>
        <dbReference type="Proteomes" id="UP000059425"/>
    </source>
</evidence>
<evidence type="ECO:0000256" key="1">
    <source>
        <dbReference type="ARBA" id="ARBA00004127"/>
    </source>
</evidence>
<dbReference type="AlphaFoldDB" id="A0A0N9W5I3"/>
<keyword evidence="5" id="KW-1278">Translocase</keyword>
<dbReference type="PANTHER" id="PTHR30586">
    <property type="entry name" value="ELECTRON TRANSPORT COMPLEX PROTEIN RNFE"/>
    <property type="match status" value="1"/>
</dbReference>
<organism evidence="9 10">
    <name type="scientific">Pseudomonas fluorescens</name>
    <dbReference type="NCBI Taxonomy" id="294"/>
    <lineage>
        <taxon>Bacteria</taxon>
        <taxon>Pseudomonadati</taxon>
        <taxon>Pseudomonadota</taxon>
        <taxon>Gammaproteobacteria</taxon>
        <taxon>Pseudomonadales</taxon>
        <taxon>Pseudomonadaceae</taxon>
        <taxon>Pseudomonas</taxon>
    </lineage>
</organism>
<dbReference type="Pfam" id="PF02508">
    <property type="entry name" value="Rnf-Nqr"/>
    <property type="match status" value="1"/>
</dbReference>
<name>A0A0N9W5I3_PSEFL</name>
<keyword evidence="7 8" id="KW-0472">Membrane</keyword>
<reference evidence="9 10" key="2">
    <citation type="journal article" date="2018" name="Nature">
        <title>Mutant phenotypes for thousands of bacterial genes of unknown function.</title>
        <authorList>
            <person name="Price M.N."/>
            <person name="Wetmore K.M."/>
            <person name="Waters R.J."/>
            <person name="Callaghan M."/>
            <person name="Ray J."/>
            <person name="Liu H."/>
            <person name="Kuehl J.V."/>
            <person name="Melnyk R.A."/>
            <person name="Lamson J.S."/>
            <person name="Suh Y."/>
            <person name="Carlson H.K."/>
            <person name="Esquivel Z."/>
            <person name="Sadeeshkumar H."/>
            <person name="Chakraborty R."/>
            <person name="Zane G.M."/>
            <person name="Rubin B.E."/>
            <person name="Wall J.D."/>
            <person name="Visel A."/>
            <person name="Bristow J."/>
            <person name="Blow M.J."/>
            <person name="Arkin A.P."/>
            <person name="Deutschbauer A.M."/>
        </authorList>
    </citation>
    <scope>NUCLEOTIDE SEQUENCE [LARGE SCALE GENOMIC DNA]</scope>
    <source>
        <strain evidence="9 10">FW300-N2C3</strain>
    </source>
</reference>
<evidence type="ECO:0000256" key="6">
    <source>
        <dbReference type="ARBA" id="ARBA00022989"/>
    </source>
</evidence>
<feature type="transmembrane region" description="Helical" evidence="8">
    <location>
        <begin position="29"/>
        <end position="47"/>
    </location>
</feature>
<dbReference type="OrthoDB" id="7028957at2"/>
<comment type="subcellular location">
    <subcellularLocation>
        <location evidence="1">Endomembrane system</location>
        <topology evidence="1">Multi-pass membrane protein</topology>
    </subcellularLocation>
</comment>
<evidence type="ECO:0000256" key="8">
    <source>
        <dbReference type="SAM" id="Phobius"/>
    </source>
</evidence>
<gene>
    <name evidence="9" type="ORF">AO356_18350</name>
</gene>
<keyword evidence="6 8" id="KW-1133">Transmembrane helix</keyword>
<proteinExistence type="predicted"/>
<feature type="transmembrane region" description="Helical" evidence="8">
    <location>
        <begin position="86"/>
        <end position="107"/>
    </location>
</feature>
<dbReference type="Proteomes" id="UP000059425">
    <property type="component" value="Chromosome"/>
</dbReference>